<proteinExistence type="predicted"/>
<reference evidence="1 2" key="1">
    <citation type="submission" date="2018-02" db="EMBL/GenBank/DDBJ databases">
        <title>Complete genome sequencing of Faecalibacterium prausnitzii strains isolated from the human gut.</title>
        <authorList>
            <person name="Fitzgerald B.C."/>
            <person name="Shkoporov A.N."/>
            <person name="Ross P.R."/>
            <person name="Hill C."/>
        </authorList>
    </citation>
    <scope>NUCLEOTIDE SEQUENCE [LARGE SCALE GENOMIC DNA]</scope>
    <source>
        <strain evidence="1 2">APC923/51-1</strain>
    </source>
</reference>
<organism evidence="1 2">
    <name type="scientific">Faecalibacterium prausnitzii</name>
    <dbReference type="NCBI Taxonomy" id="853"/>
    <lineage>
        <taxon>Bacteria</taxon>
        <taxon>Bacillati</taxon>
        <taxon>Bacillota</taxon>
        <taxon>Clostridia</taxon>
        <taxon>Eubacteriales</taxon>
        <taxon>Oscillospiraceae</taxon>
        <taxon>Faecalibacterium</taxon>
    </lineage>
</organism>
<evidence type="ECO:0000313" key="1">
    <source>
        <dbReference type="EMBL" id="RAW56293.1"/>
    </source>
</evidence>
<dbReference type="RefSeq" id="WP_112091556.1">
    <property type="nucleotide sequence ID" value="NZ_PRLD01000012.1"/>
</dbReference>
<accession>A0A329U4Z0</accession>
<dbReference type="SUPFAM" id="SSF159501">
    <property type="entry name" value="EreA/ChaN-like"/>
    <property type="match status" value="1"/>
</dbReference>
<dbReference type="EMBL" id="PRLD01000012">
    <property type="protein sequence ID" value="RAW56293.1"/>
    <property type="molecule type" value="Genomic_DNA"/>
</dbReference>
<name>A0A329U4Z0_9FIRM</name>
<protein>
    <submittedName>
        <fullName evidence="1">Uncharacterized protein</fullName>
    </submittedName>
</protein>
<sequence>MKAPRYNSSLRKRFLAFAAALVLLFALVFELYPRSAQIIDLSTGSGLSRMLRYDDAQVYIFGEIHRKVEYQKFRNVLFKYLVEKKGVRVLLMEHGYASGFIENETIQNRMTFSDAFDQFTISQEDYELFRWMSEFNRNRPDNDKISIVGADITDSIEMLCTFCKYLLKDCDFSAADRETQMLLIGIQKCRLQYRFQNSLLPQLIEQMQTRPEQLELVLGDKMIHLERALLGWQQELTCNELNDYQAELQPGGKAMAYREDALYANLQRIYQENPTAKYFGSFGAAHVQMTRYVGDGTVYWIDDCFVSRMAGEESFLDGKLTVIDGIVTYEIGDLGESDTNHIILYNTARAKNPAAENGKFFAGAPDIPDEKIAQYAILFEHPDQITSSEEHPGWYWLSHR</sequence>
<comment type="caution">
    <text evidence="1">The sequence shown here is derived from an EMBL/GenBank/DDBJ whole genome shotgun (WGS) entry which is preliminary data.</text>
</comment>
<dbReference type="Proteomes" id="UP000251281">
    <property type="component" value="Unassembled WGS sequence"/>
</dbReference>
<gene>
    <name evidence="1" type="ORF">C4N24_11685</name>
</gene>
<dbReference type="AlphaFoldDB" id="A0A329U4Z0"/>
<dbReference type="Gene3D" id="3.30.1870.10">
    <property type="entry name" value="EreA-like, domain 2"/>
    <property type="match status" value="1"/>
</dbReference>
<evidence type="ECO:0000313" key="2">
    <source>
        <dbReference type="Proteomes" id="UP000251281"/>
    </source>
</evidence>